<dbReference type="GO" id="GO:0003755">
    <property type="term" value="F:peptidyl-prolyl cis-trans isomerase activity"/>
    <property type="evidence" value="ECO:0007669"/>
    <property type="project" value="UniProtKB-UniRule"/>
</dbReference>
<feature type="chain" id="PRO_5039168982" description="Peptidyl-prolyl cis-trans isomerase" evidence="6">
    <location>
        <begin position="21"/>
        <end position="273"/>
    </location>
</feature>
<evidence type="ECO:0000313" key="8">
    <source>
        <dbReference type="EMBL" id="MBB5082774.1"/>
    </source>
</evidence>
<gene>
    <name evidence="8" type="ORF">HNR40_008270</name>
</gene>
<organism evidence="8 9">
    <name type="scientific">Nonomuraea endophytica</name>
    <dbReference type="NCBI Taxonomy" id="714136"/>
    <lineage>
        <taxon>Bacteria</taxon>
        <taxon>Bacillati</taxon>
        <taxon>Actinomycetota</taxon>
        <taxon>Actinomycetes</taxon>
        <taxon>Streptosporangiales</taxon>
        <taxon>Streptosporangiaceae</taxon>
        <taxon>Nonomuraea</taxon>
    </lineage>
</organism>
<evidence type="ECO:0000256" key="2">
    <source>
        <dbReference type="ARBA" id="ARBA00023110"/>
    </source>
</evidence>
<evidence type="ECO:0000256" key="6">
    <source>
        <dbReference type="SAM" id="SignalP"/>
    </source>
</evidence>
<dbReference type="PANTHER" id="PTHR10516">
    <property type="entry name" value="PEPTIDYL-PROLYL CIS-TRANS ISOMERASE"/>
    <property type="match status" value="1"/>
</dbReference>
<feature type="domain" description="PPIase FKBP-type" evidence="7">
    <location>
        <begin position="185"/>
        <end position="273"/>
    </location>
</feature>
<keyword evidence="3 4" id="KW-0413">Isomerase</keyword>
<dbReference type="EC" id="5.2.1.8" evidence="5"/>
<dbReference type="RefSeq" id="WP_184971287.1">
    <property type="nucleotide sequence ID" value="NZ_JACHIN010000014.1"/>
</dbReference>
<dbReference type="InterPro" id="IPR050689">
    <property type="entry name" value="FKBP-type_PPIase"/>
</dbReference>
<dbReference type="PANTHER" id="PTHR10516:SF443">
    <property type="entry name" value="FK506-BINDING PROTEIN 59-RELATED"/>
    <property type="match status" value="1"/>
</dbReference>
<proteinExistence type="inferred from homology"/>
<evidence type="ECO:0000256" key="3">
    <source>
        <dbReference type="ARBA" id="ARBA00023235"/>
    </source>
</evidence>
<protein>
    <recommendedName>
        <fullName evidence="5">Peptidyl-prolyl cis-trans isomerase</fullName>
        <ecNumber evidence="5">5.2.1.8</ecNumber>
    </recommendedName>
</protein>
<comment type="similarity">
    <text evidence="5">Belongs to the FKBP-type PPIase family.</text>
</comment>
<dbReference type="InterPro" id="IPR001179">
    <property type="entry name" value="PPIase_FKBP_dom"/>
</dbReference>
<evidence type="ECO:0000256" key="4">
    <source>
        <dbReference type="PROSITE-ProRule" id="PRU00277"/>
    </source>
</evidence>
<keyword evidence="9" id="KW-1185">Reference proteome</keyword>
<dbReference type="Gene3D" id="3.10.50.40">
    <property type="match status" value="2"/>
</dbReference>
<dbReference type="SUPFAM" id="SSF54534">
    <property type="entry name" value="FKBP-like"/>
    <property type="match status" value="2"/>
</dbReference>
<sequence>MRLICFAAILLVASCGLATATATPRVSGAFGTKPVISLPTEAPGREPRVTVLWEGGGRVTQEGDVVVTDVEVRRWEGNKPYMNTYDTRQPATVVLGDGQVPYAWREALAGHAAGSRVMLVGPAGGGAPPGVGPGETLVAVFDILGGYPADARLLGEGLPALPADLRAPGPSRTLIDGSGPVVKAGAKVVVQYVGARWPARTVFDSSRRRGGPRGFTLVPGAVPPGWVEALTGKAVGSRVAMIVPAVKGFTTTGGIGVPGGGPLLYVVDIIDTF</sequence>
<dbReference type="EMBL" id="JACHIN010000014">
    <property type="protein sequence ID" value="MBB5082774.1"/>
    <property type="molecule type" value="Genomic_DNA"/>
</dbReference>
<evidence type="ECO:0000256" key="5">
    <source>
        <dbReference type="RuleBase" id="RU003915"/>
    </source>
</evidence>
<reference evidence="8 9" key="1">
    <citation type="submission" date="2020-08" db="EMBL/GenBank/DDBJ databases">
        <title>Genomic Encyclopedia of Type Strains, Phase IV (KMG-IV): sequencing the most valuable type-strain genomes for metagenomic binning, comparative biology and taxonomic classification.</title>
        <authorList>
            <person name="Goeker M."/>
        </authorList>
    </citation>
    <scope>NUCLEOTIDE SEQUENCE [LARGE SCALE GENOMIC DNA]</scope>
    <source>
        <strain evidence="8 9">DSM 45385</strain>
    </source>
</reference>
<keyword evidence="2 4" id="KW-0697">Rotamase</keyword>
<accession>A0A7W8ABY0</accession>
<dbReference type="InterPro" id="IPR046357">
    <property type="entry name" value="PPIase_dom_sf"/>
</dbReference>
<keyword evidence="6" id="KW-0732">Signal</keyword>
<dbReference type="AlphaFoldDB" id="A0A7W8ABY0"/>
<dbReference type="PROSITE" id="PS50059">
    <property type="entry name" value="FKBP_PPIASE"/>
    <property type="match status" value="1"/>
</dbReference>
<evidence type="ECO:0000259" key="7">
    <source>
        <dbReference type="PROSITE" id="PS50059"/>
    </source>
</evidence>
<evidence type="ECO:0000256" key="1">
    <source>
        <dbReference type="ARBA" id="ARBA00000971"/>
    </source>
</evidence>
<evidence type="ECO:0000313" key="9">
    <source>
        <dbReference type="Proteomes" id="UP000568380"/>
    </source>
</evidence>
<dbReference type="PROSITE" id="PS51257">
    <property type="entry name" value="PROKAR_LIPOPROTEIN"/>
    <property type="match status" value="1"/>
</dbReference>
<comment type="catalytic activity">
    <reaction evidence="1 4 5">
        <text>[protein]-peptidylproline (omega=180) = [protein]-peptidylproline (omega=0)</text>
        <dbReference type="Rhea" id="RHEA:16237"/>
        <dbReference type="Rhea" id="RHEA-COMP:10747"/>
        <dbReference type="Rhea" id="RHEA-COMP:10748"/>
        <dbReference type="ChEBI" id="CHEBI:83833"/>
        <dbReference type="ChEBI" id="CHEBI:83834"/>
        <dbReference type="EC" id="5.2.1.8"/>
    </reaction>
</comment>
<feature type="signal peptide" evidence="6">
    <location>
        <begin position="1"/>
        <end position="20"/>
    </location>
</feature>
<dbReference type="Pfam" id="PF00254">
    <property type="entry name" value="FKBP_C"/>
    <property type="match status" value="2"/>
</dbReference>
<name>A0A7W8ABY0_9ACTN</name>
<comment type="caution">
    <text evidence="8">The sequence shown here is derived from an EMBL/GenBank/DDBJ whole genome shotgun (WGS) entry which is preliminary data.</text>
</comment>
<dbReference type="Proteomes" id="UP000568380">
    <property type="component" value="Unassembled WGS sequence"/>
</dbReference>